<dbReference type="SUPFAM" id="SSF52402">
    <property type="entry name" value="Adenine nucleotide alpha hydrolases-like"/>
    <property type="match status" value="1"/>
</dbReference>
<dbReference type="Proteomes" id="UP000048926">
    <property type="component" value="Unassembled WGS sequence"/>
</dbReference>
<organism evidence="3 4">
    <name type="scientific">Roseibium aggregatum</name>
    <dbReference type="NCBI Taxonomy" id="187304"/>
    <lineage>
        <taxon>Bacteria</taxon>
        <taxon>Pseudomonadati</taxon>
        <taxon>Pseudomonadota</taxon>
        <taxon>Alphaproteobacteria</taxon>
        <taxon>Hyphomicrobiales</taxon>
        <taxon>Stappiaceae</taxon>
        <taxon>Roseibium</taxon>
    </lineage>
</organism>
<dbReference type="InterPro" id="IPR006015">
    <property type="entry name" value="Universal_stress_UspA"/>
</dbReference>
<gene>
    <name evidence="3" type="ORF">LAL4801_05377</name>
</gene>
<dbReference type="OrthoDB" id="9804721at2"/>
<protein>
    <submittedName>
        <fullName evidence="3">Universal stress protein family protein</fullName>
    </submittedName>
</protein>
<evidence type="ECO:0000256" key="1">
    <source>
        <dbReference type="ARBA" id="ARBA00008791"/>
    </source>
</evidence>
<feature type="domain" description="UspA" evidence="2">
    <location>
        <begin position="210"/>
        <end position="278"/>
    </location>
</feature>
<comment type="similarity">
    <text evidence="1">Belongs to the universal stress protein A family.</text>
</comment>
<proteinExistence type="inferred from homology"/>
<keyword evidence="4" id="KW-1185">Reference proteome</keyword>
<dbReference type="InterPro" id="IPR006016">
    <property type="entry name" value="UspA"/>
</dbReference>
<dbReference type="EMBL" id="CXST01000004">
    <property type="protein sequence ID" value="CTQ46917.1"/>
    <property type="molecule type" value="Genomic_DNA"/>
</dbReference>
<reference evidence="4" key="1">
    <citation type="submission" date="2015-07" db="EMBL/GenBank/DDBJ databases">
        <authorList>
            <person name="Rodrigo-Torres Lidia"/>
            <person name="Arahal R.David."/>
        </authorList>
    </citation>
    <scope>NUCLEOTIDE SEQUENCE [LARGE SCALE GENOMIC DNA]</scope>
    <source>
        <strain evidence="4">CECT 4801</strain>
    </source>
</reference>
<evidence type="ECO:0000313" key="3">
    <source>
        <dbReference type="EMBL" id="CTQ46917.1"/>
    </source>
</evidence>
<dbReference type="AlphaFoldDB" id="A0A0M6YCC6"/>
<accession>A0A0M6YCC6</accession>
<dbReference type="PANTHER" id="PTHR46268:SF15">
    <property type="entry name" value="UNIVERSAL STRESS PROTEIN HP_0031"/>
    <property type="match status" value="1"/>
</dbReference>
<dbReference type="PANTHER" id="PTHR46268">
    <property type="entry name" value="STRESS RESPONSE PROTEIN NHAX"/>
    <property type="match status" value="1"/>
</dbReference>
<dbReference type="CDD" id="cd00293">
    <property type="entry name" value="USP-like"/>
    <property type="match status" value="1"/>
</dbReference>
<name>A0A0M6YCC6_9HYPH</name>
<dbReference type="Gene3D" id="3.40.50.12370">
    <property type="match status" value="1"/>
</dbReference>
<dbReference type="RefSeq" id="WP_055661038.1">
    <property type="nucleotide sequence ID" value="NZ_CXST01000004.1"/>
</dbReference>
<dbReference type="PRINTS" id="PR01438">
    <property type="entry name" value="UNVRSLSTRESS"/>
</dbReference>
<sequence length="280" mass="30359">MTYKTILAITELDVSTETVGKAVTVARAFEAHLTVLPIGEVPQLPFYGSGGHGYIEIWAKEFDQRKIELTSLASRIEAQLAREGISFDVRPSLSSTARQDNLVARHAIYCDLAVVLRSVEQELNSVEKNAIDGALFDSGRPVLYVPNSFKADRIGTKVAIAWNSRREAARAVSESLPFLKSAEEITLLLVDPVVGDNDHGEDPGSDIATVLARHGLGISVQSVASADRPVSEALLDSVRELGADLLVMGAYGHSRLRENILGGTTREMLEQTVIPLLLSR</sequence>
<dbReference type="Pfam" id="PF00582">
    <property type="entry name" value="Usp"/>
    <property type="match status" value="1"/>
</dbReference>
<evidence type="ECO:0000259" key="2">
    <source>
        <dbReference type="Pfam" id="PF00582"/>
    </source>
</evidence>
<evidence type="ECO:0000313" key="4">
    <source>
        <dbReference type="Proteomes" id="UP000048926"/>
    </source>
</evidence>